<dbReference type="AlphaFoldDB" id="A0A2T1ANT7"/>
<keyword evidence="1" id="KW-0328">Glycosyltransferase</keyword>
<dbReference type="EMBL" id="PVUF01000001">
    <property type="protein sequence ID" value="PRZ50271.1"/>
    <property type="molecule type" value="Genomic_DNA"/>
</dbReference>
<accession>A0A2T1ANT7</accession>
<evidence type="ECO:0000313" key="4">
    <source>
        <dbReference type="Proteomes" id="UP000237718"/>
    </source>
</evidence>
<protein>
    <submittedName>
        <fullName evidence="3">Exopolysaccharide biosynthesis WecB/TagA/CpsF family protein</fullName>
    </submittedName>
</protein>
<sequence>MHFLFNNQRIVVNVPDARKFSVEITNRFQCAEGFALATVNLDHLVKLSRDEVFLRAYQAQDFIVADGRPIVWLSRIANRPVELMPGSDLVTPLCKMAAQSGVKVALVGSTEPVLEEARTALMHWVPGLEITYVQAPSRNFDPEGDESRRILTELAEQKVGMCFIALGAPKQERFAALGRQLAPQVGFASIGAGLDFVTGAQRRAPLWMRKLALEWLWRMLSSPARLVPRYAQCFAILPRQVTQALRIRRQRDDVRAQDS</sequence>
<dbReference type="Pfam" id="PF03808">
    <property type="entry name" value="Glyco_tran_WecG"/>
    <property type="match status" value="1"/>
</dbReference>
<gene>
    <name evidence="3" type="ORF">CLV89_101489</name>
</gene>
<dbReference type="NCBIfam" id="TIGR00696">
    <property type="entry name" value="wecG_tagA_cpsF"/>
    <property type="match status" value="1"/>
</dbReference>
<dbReference type="InterPro" id="IPR004629">
    <property type="entry name" value="WecG_TagA_CpsF"/>
</dbReference>
<reference evidence="3 4" key="1">
    <citation type="submission" date="2018-03" db="EMBL/GenBank/DDBJ databases">
        <title>Genomic Encyclopedia of Archaeal and Bacterial Type Strains, Phase II (KMG-II): from individual species to whole genera.</title>
        <authorList>
            <person name="Goeker M."/>
        </authorList>
    </citation>
    <scope>NUCLEOTIDE SEQUENCE [LARGE SCALE GENOMIC DNA]</scope>
    <source>
        <strain evidence="3 4">DSM 25328</strain>
    </source>
</reference>
<dbReference type="Proteomes" id="UP000237718">
    <property type="component" value="Unassembled WGS sequence"/>
</dbReference>
<dbReference type="OrthoDB" id="9771846at2"/>
<dbReference type="GO" id="GO:0016758">
    <property type="term" value="F:hexosyltransferase activity"/>
    <property type="evidence" value="ECO:0007669"/>
    <property type="project" value="TreeGrafter"/>
</dbReference>
<dbReference type="PANTHER" id="PTHR34136">
    <property type="match status" value="1"/>
</dbReference>
<evidence type="ECO:0000313" key="3">
    <source>
        <dbReference type="EMBL" id="PRZ50271.1"/>
    </source>
</evidence>
<evidence type="ECO:0000256" key="2">
    <source>
        <dbReference type="ARBA" id="ARBA00022679"/>
    </source>
</evidence>
<name>A0A2T1ANT7_TRISK</name>
<comment type="caution">
    <text evidence="3">The sequence shown here is derived from an EMBL/GenBank/DDBJ whole genome shotgun (WGS) entry which is preliminary data.</text>
</comment>
<keyword evidence="2" id="KW-0808">Transferase</keyword>
<organism evidence="3 4">
    <name type="scientific">Tritonibacter scottomollicae</name>
    <name type="common">Epibacterium scottomollicae</name>
    <dbReference type="NCBI Taxonomy" id="483013"/>
    <lineage>
        <taxon>Bacteria</taxon>
        <taxon>Pseudomonadati</taxon>
        <taxon>Pseudomonadota</taxon>
        <taxon>Alphaproteobacteria</taxon>
        <taxon>Rhodobacterales</taxon>
        <taxon>Paracoccaceae</taxon>
        <taxon>Tritonibacter</taxon>
    </lineage>
</organism>
<evidence type="ECO:0000256" key="1">
    <source>
        <dbReference type="ARBA" id="ARBA00022676"/>
    </source>
</evidence>
<dbReference type="PANTHER" id="PTHR34136:SF1">
    <property type="entry name" value="UDP-N-ACETYL-D-MANNOSAMINURONIC ACID TRANSFERASE"/>
    <property type="match status" value="1"/>
</dbReference>
<dbReference type="CDD" id="cd06533">
    <property type="entry name" value="Glyco_transf_WecG_TagA"/>
    <property type="match status" value="1"/>
</dbReference>
<dbReference type="RefSeq" id="WP_106162021.1">
    <property type="nucleotide sequence ID" value="NZ_PVUF01000001.1"/>
</dbReference>
<proteinExistence type="predicted"/>